<keyword evidence="2" id="KW-1185">Reference proteome</keyword>
<reference evidence="1 2" key="1">
    <citation type="journal article" date="2015" name="Genome Announc.">
        <title>Complete Genome Sequence of Pseudoxanthomonas suwonensis Strain J1, a Cellulose-Degrading Bacterium Isolated from Leaf- and Wood-Enriched Soil.</title>
        <authorList>
            <person name="Hou L."/>
            <person name="Jiang J."/>
            <person name="Xu Z."/>
            <person name="Zhou Y."/>
            <person name="Leung F.C."/>
        </authorList>
    </citation>
    <scope>NUCLEOTIDE SEQUENCE [LARGE SCALE GENOMIC DNA]</scope>
    <source>
        <strain evidence="1 2">J1</strain>
    </source>
</reference>
<dbReference type="Proteomes" id="UP000033067">
    <property type="component" value="Chromosome"/>
</dbReference>
<evidence type="ECO:0000313" key="2">
    <source>
        <dbReference type="Proteomes" id="UP000033067"/>
    </source>
</evidence>
<sequence length="59" mass="6561">MNDAPGTRRSVGCRTRGPDRCVLRSCARSRRSTAGDRAGRHRRCRTTGACGRRSSGWRL</sequence>
<dbReference type="PATRIC" id="fig|314722.6.peg.2300"/>
<proteinExistence type="predicted"/>
<evidence type="ECO:0000313" key="1">
    <source>
        <dbReference type="EMBL" id="AKC87138.1"/>
    </source>
</evidence>
<gene>
    <name evidence="1" type="ORF">WQ53_10665</name>
</gene>
<dbReference type="AlphaFoldDB" id="A0A0E3Z277"/>
<dbReference type="KEGG" id="psuw:WQ53_10665"/>
<protein>
    <submittedName>
        <fullName evidence="1">Uncharacterized protein</fullName>
    </submittedName>
</protein>
<organism evidence="1 2">
    <name type="scientific">Pseudoxanthomonas suwonensis</name>
    <dbReference type="NCBI Taxonomy" id="314722"/>
    <lineage>
        <taxon>Bacteria</taxon>
        <taxon>Pseudomonadati</taxon>
        <taxon>Pseudomonadota</taxon>
        <taxon>Gammaproteobacteria</taxon>
        <taxon>Lysobacterales</taxon>
        <taxon>Lysobacteraceae</taxon>
        <taxon>Pseudoxanthomonas</taxon>
    </lineage>
</organism>
<accession>A0A0E3Z277</accession>
<dbReference type="EMBL" id="CP011144">
    <property type="protein sequence ID" value="AKC87138.1"/>
    <property type="molecule type" value="Genomic_DNA"/>
</dbReference>
<name>A0A0E3Z277_9GAMM</name>